<dbReference type="InterPro" id="IPR015422">
    <property type="entry name" value="PyrdxlP-dep_Trfase_small"/>
</dbReference>
<proteinExistence type="inferred from homology"/>
<dbReference type="EMBL" id="AP014924">
    <property type="protein sequence ID" value="BAS25875.1"/>
    <property type="molecule type" value="Genomic_DNA"/>
</dbReference>
<evidence type="ECO:0000259" key="14">
    <source>
        <dbReference type="Pfam" id="PF00464"/>
    </source>
</evidence>
<keyword evidence="10 12" id="KW-0663">Pyridoxal phosphate</keyword>
<dbReference type="GO" id="GO:0032259">
    <property type="term" value="P:methylation"/>
    <property type="evidence" value="ECO:0007669"/>
    <property type="project" value="UniProtKB-KW"/>
</dbReference>
<comment type="pathway">
    <text evidence="12">Amino-acid biosynthesis; glycine biosynthesis; glycine from L-serine: step 1/1.</text>
</comment>
<dbReference type="GO" id="GO:0030170">
    <property type="term" value="F:pyridoxal phosphate binding"/>
    <property type="evidence" value="ECO:0007669"/>
    <property type="project" value="UniProtKB-UniRule"/>
</dbReference>
<dbReference type="SUPFAM" id="SSF53383">
    <property type="entry name" value="PLP-dependent transferases"/>
    <property type="match status" value="1"/>
</dbReference>
<evidence type="ECO:0000256" key="11">
    <source>
        <dbReference type="ARBA" id="ARBA00054606"/>
    </source>
</evidence>
<accession>A0A0K2SFL2</accession>
<comment type="catalytic activity">
    <reaction evidence="1 12">
        <text>(6R)-5,10-methylene-5,6,7,8-tetrahydrofolate + glycine + H2O = (6S)-5,6,7,8-tetrahydrofolate + L-serine</text>
        <dbReference type="Rhea" id="RHEA:15481"/>
        <dbReference type="ChEBI" id="CHEBI:15377"/>
        <dbReference type="ChEBI" id="CHEBI:15636"/>
        <dbReference type="ChEBI" id="CHEBI:33384"/>
        <dbReference type="ChEBI" id="CHEBI:57305"/>
        <dbReference type="ChEBI" id="CHEBI:57453"/>
        <dbReference type="EC" id="2.1.2.1"/>
    </reaction>
</comment>
<comment type="similarity">
    <text evidence="4 12">Belongs to the SHMT family.</text>
</comment>
<evidence type="ECO:0000256" key="2">
    <source>
        <dbReference type="ARBA" id="ARBA00001933"/>
    </source>
</evidence>
<comment type="function">
    <text evidence="11">Catalyzes the reversible interconversion of serine and glycine with tetrahydrofolate (THF) serving as the one-carbon carrier. This reaction serves as the major source of one-carbon groups required for the biosynthesis of purines, thymidylate, methionine, and other important biomolecules. Also exhibits THF-independent aldolase activity toward beta-hydroxyamino acids, producing glycine and aldehydes, via a retro-aldol mechanism. Thus, is able to catalyze the cleavage of L-allo-threonine.</text>
</comment>
<dbReference type="GO" id="GO:0035999">
    <property type="term" value="P:tetrahydrofolate interconversion"/>
    <property type="evidence" value="ECO:0007669"/>
    <property type="project" value="UniProtKB-UniRule"/>
</dbReference>
<protein>
    <recommendedName>
        <fullName evidence="12">Serine hydroxymethyltransferase</fullName>
        <shortName evidence="12">SHMT</shortName>
        <shortName evidence="12">Serine methylase</shortName>
        <ecNumber evidence="12">2.1.2.1</ecNumber>
    </recommendedName>
</protein>
<keyword evidence="15" id="KW-0489">Methyltransferase</keyword>
<dbReference type="PANTHER" id="PTHR11680:SF35">
    <property type="entry name" value="SERINE HYDROXYMETHYLTRANSFERASE 1"/>
    <property type="match status" value="1"/>
</dbReference>
<feature type="binding site" evidence="12">
    <location>
        <begin position="134"/>
        <end position="136"/>
    </location>
    <ligand>
        <name>(6S)-5,6,7,8-tetrahydrofolate</name>
        <dbReference type="ChEBI" id="CHEBI:57453"/>
    </ligand>
</feature>
<gene>
    <name evidence="12" type="primary">glyA</name>
    <name evidence="15" type="ORF">LIP_0015</name>
</gene>
<name>A0A0K2SFL2_LIMPI</name>
<reference evidence="16" key="1">
    <citation type="submission" date="2015-07" db="EMBL/GenBank/DDBJ databases">
        <title>Complete genome sequence and phylogenetic analysis of Limnochorda pilosa.</title>
        <authorList>
            <person name="Watanabe M."/>
            <person name="Kojima H."/>
            <person name="Fukui M."/>
        </authorList>
    </citation>
    <scope>NUCLEOTIDE SEQUENCE [LARGE SCALE GENOMIC DNA]</scope>
    <source>
        <strain evidence="16">HC45</strain>
    </source>
</reference>
<dbReference type="EC" id="2.1.2.1" evidence="12"/>
<evidence type="ECO:0000256" key="12">
    <source>
        <dbReference type="HAMAP-Rule" id="MF_00051"/>
    </source>
</evidence>
<sequence>MAIPTGSKYQTEELELIRRVDPEVAEAIAAEVRRQQQTLELIASENFASRAVMAAQGLVMTNKYAEGYPARRYYGGCQFVDVPERLAIQRAKELFGAEHANVQPHSGAQANQAVYFAALEPGDTIMGMALPHGGHLTHGSPVNLSGRWFRVVPYHVSRETEELDYDEVRALALENRPKLIVAGASAYPRIIDFERLASIAREVGARLMVDMAHIAGLVAAGVHPSPVPHAEYVTTTTHKTLRGPRGGLILTTAERAAELDKAVFPGVQGGPLMHVIAAKAVALREALTPEFRVYQEQIVRNARALASALQDRGWRLVSGGTDTHLMLVDVKSRGVTGKEAEARLEAVGITVNKNTIPFDTEKPFVASGIRIGTPAVTTRGMKEPEMELIAGLIDTVLSGSPGEAALQEVAAQVRELTAAFPLYPGLP</sequence>
<dbReference type="KEGG" id="lpil:LIP_0015"/>
<keyword evidence="8 12" id="KW-0028">Amino-acid biosynthesis</keyword>
<evidence type="ECO:0000256" key="6">
    <source>
        <dbReference type="ARBA" id="ARBA00022490"/>
    </source>
</evidence>
<dbReference type="InterPro" id="IPR049943">
    <property type="entry name" value="Ser_HO-MeTrfase-like"/>
</dbReference>
<dbReference type="Gene3D" id="3.40.640.10">
    <property type="entry name" value="Type I PLP-dependent aspartate aminotransferase-like (Major domain)"/>
    <property type="match status" value="1"/>
</dbReference>
<evidence type="ECO:0000256" key="1">
    <source>
        <dbReference type="ARBA" id="ARBA00001528"/>
    </source>
</evidence>
<comment type="subcellular location">
    <subcellularLocation>
        <location evidence="3 12">Cytoplasm</location>
    </subcellularLocation>
</comment>
<dbReference type="Gene3D" id="3.90.1150.10">
    <property type="entry name" value="Aspartate Aminotransferase, domain 1"/>
    <property type="match status" value="1"/>
</dbReference>
<dbReference type="InterPro" id="IPR015421">
    <property type="entry name" value="PyrdxlP-dep_Trfase_major"/>
</dbReference>
<dbReference type="AlphaFoldDB" id="A0A0K2SFL2"/>
<dbReference type="RefSeq" id="WP_331456622.1">
    <property type="nucleotide sequence ID" value="NZ_AP014924.1"/>
</dbReference>
<dbReference type="UniPathway" id="UPA00193"/>
<dbReference type="InterPro" id="IPR039429">
    <property type="entry name" value="SHMT-like_dom"/>
</dbReference>
<dbReference type="FunFam" id="3.90.1150.10:FF:000003">
    <property type="entry name" value="Serine hydroxymethyltransferase"/>
    <property type="match status" value="1"/>
</dbReference>
<feature type="modified residue" description="N6-(pyridoxal phosphate)lysine" evidence="12 13">
    <location>
        <position position="239"/>
    </location>
</feature>
<evidence type="ECO:0000313" key="16">
    <source>
        <dbReference type="Proteomes" id="UP000065807"/>
    </source>
</evidence>
<dbReference type="PIRSF" id="PIRSF000412">
    <property type="entry name" value="SHMT"/>
    <property type="match status" value="1"/>
</dbReference>
<dbReference type="UniPathway" id="UPA00288">
    <property type="reaction ID" value="UER01023"/>
</dbReference>
<evidence type="ECO:0000313" key="15">
    <source>
        <dbReference type="EMBL" id="BAS25875.1"/>
    </source>
</evidence>
<reference evidence="16" key="2">
    <citation type="journal article" date="2016" name="Int. J. Syst. Evol. Microbiol.">
        <title>Complete genome sequence and cell structure of Limnochorda pilosa, a Gram-negative spore-former within the phylum Firmicutes.</title>
        <authorList>
            <person name="Watanabe M."/>
            <person name="Kojima H."/>
            <person name="Fukui M."/>
        </authorList>
    </citation>
    <scope>NUCLEOTIDE SEQUENCE [LARGE SCALE GENOMIC DNA]</scope>
    <source>
        <strain evidence="16">HC45</strain>
    </source>
</reference>
<comment type="subunit">
    <text evidence="5 12">Homodimer.</text>
</comment>
<evidence type="ECO:0000256" key="13">
    <source>
        <dbReference type="PIRSR" id="PIRSR000412-50"/>
    </source>
</evidence>
<dbReference type="Proteomes" id="UP000065807">
    <property type="component" value="Chromosome"/>
</dbReference>
<evidence type="ECO:0000256" key="8">
    <source>
        <dbReference type="ARBA" id="ARBA00022605"/>
    </source>
</evidence>
<dbReference type="HAMAP" id="MF_00051">
    <property type="entry name" value="SHMT"/>
    <property type="match status" value="1"/>
</dbReference>
<dbReference type="GO" id="GO:0004372">
    <property type="term" value="F:glycine hydroxymethyltransferase activity"/>
    <property type="evidence" value="ECO:0007669"/>
    <property type="project" value="UniProtKB-UniRule"/>
</dbReference>
<comment type="caution">
    <text evidence="12">Lacks conserved residue(s) required for the propagation of feature annotation.</text>
</comment>
<dbReference type="InterPro" id="IPR019798">
    <property type="entry name" value="Ser_HO-MeTrfase_PLP_BS"/>
</dbReference>
<keyword evidence="9 12" id="KW-0808">Transferase</keyword>
<feature type="domain" description="Serine hydroxymethyltransferase-like" evidence="14">
    <location>
        <begin position="18"/>
        <end position="393"/>
    </location>
</feature>
<dbReference type="InterPro" id="IPR015424">
    <property type="entry name" value="PyrdxlP-dep_Trfase"/>
</dbReference>
<dbReference type="Pfam" id="PF00464">
    <property type="entry name" value="SHMT"/>
    <property type="match status" value="1"/>
</dbReference>
<evidence type="ECO:0000256" key="3">
    <source>
        <dbReference type="ARBA" id="ARBA00004496"/>
    </source>
</evidence>
<dbReference type="GO" id="GO:0005829">
    <property type="term" value="C:cytosol"/>
    <property type="evidence" value="ECO:0007669"/>
    <property type="project" value="TreeGrafter"/>
</dbReference>
<dbReference type="NCBIfam" id="NF000586">
    <property type="entry name" value="PRK00011.1"/>
    <property type="match status" value="1"/>
</dbReference>
<feature type="site" description="Plays an important role in substrate specificity" evidence="12">
    <location>
        <position position="238"/>
    </location>
</feature>
<dbReference type="CDD" id="cd00378">
    <property type="entry name" value="SHMT"/>
    <property type="match status" value="1"/>
</dbReference>
<feature type="binding site" evidence="12">
    <location>
        <position position="130"/>
    </location>
    <ligand>
        <name>(6S)-5,6,7,8-tetrahydrofolate</name>
        <dbReference type="ChEBI" id="CHEBI:57453"/>
    </ligand>
</feature>
<evidence type="ECO:0000256" key="10">
    <source>
        <dbReference type="ARBA" id="ARBA00022898"/>
    </source>
</evidence>
<dbReference type="STRING" id="1555112.LIP_0015"/>
<keyword evidence="16" id="KW-1185">Reference proteome</keyword>
<dbReference type="PATRIC" id="fig|1555112.3.peg.14"/>
<evidence type="ECO:0000256" key="5">
    <source>
        <dbReference type="ARBA" id="ARBA00011738"/>
    </source>
</evidence>
<dbReference type="FunFam" id="3.40.640.10:FF:000001">
    <property type="entry name" value="Serine hydroxymethyltransferase"/>
    <property type="match status" value="1"/>
</dbReference>
<keyword evidence="6 12" id="KW-0963">Cytoplasm</keyword>
<dbReference type="PANTHER" id="PTHR11680">
    <property type="entry name" value="SERINE HYDROXYMETHYLTRANSFERASE"/>
    <property type="match status" value="1"/>
</dbReference>
<organism evidence="15 16">
    <name type="scientific">Limnochorda pilosa</name>
    <dbReference type="NCBI Taxonomy" id="1555112"/>
    <lineage>
        <taxon>Bacteria</taxon>
        <taxon>Bacillati</taxon>
        <taxon>Bacillota</taxon>
        <taxon>Limnochordia</taxon>
        <taxon>Limnochordales</taxon>
        <taxon>Limnochordaceae</taxon>
        <taxon>Limnochorda</taxon>
    </lineage>
</organism>
<dbReference type="PROSITE" id="PS00096">
    <property type="entry name" value="SHMT"/>
    <property type="match status" value="1"/>
</dbReference>
<evidence type="ECO:0000256" key="7">
    <source>
        <dbReference type="ARBA" id="ARBA00022563"/>
    </source>
</evidence>
<dbReference type="GO" id="GO:0019264">
    <property type="term" value="P:glycine biosynthetic process from serine"/>
    <property type="evidence" value="ECO:0007669"/>
    <property type="project" value="UniProtKB-UniRule"/>
</dbReference>
<comment type="pathway">
    <text evidence="12">One-carbon metabolism; tetrahydrofolate interconversion.</text>
</comment>
<dbReference type="GO" id="GO:0008168">
    <property type="term" value="F:methyltransferase activity"/>
    <property type="evidence" value="ECO:0007669"/>
    <property type="project" value="UniProtKB-KW"/>
</dbReference>
<evidence type="ECO:0000256" key="9">
    <source>
        <dbReference type="ARBA" id="ARBA00022679"/>
    </source>
</evidence>
<dbReference type="InterPro" id="IPR001085">
    <property type="entry name" value="Ser_HO-MeTrfase"/>
</dbReference>
<comment type="cofactor">
    <cofactor evidence="2 12 13">
        <name>pyridoxal 5'-phosphate</name>
        <dbReference type="ChEBI" id="CHEBI:597326"/>
    </cofactor>
</comment>
<evidence type="ECO:0000256" key="4">
    <source>
        <dbReference type="ARBA" id="ARBA00006376"/>
    </source>
</evidence>
<keyword evidence="7 12" id="KW-0554">One-carbon metabolism</keyword>